<dbReference type="HOGENOM" id="CLU_021119_0_0_1"/>
<dbReference type="InterPro" id="IPR000358">
    <property type="entry name" value="RNR_small_fam"/>
</dbReference>
<evidence type="ECO:0000313" key="1">
    <source>
        <dbReference type="EMBL" id="EGT43153.1"/>
    </source>
</evidence>
<dbReference type="GO" id="GO:0005829">
    <property type="term" value="C:cytosol"/>
    <property type="evidence" value="ECO:0007669"/>
    <property type="project" value="TreeGrafter"/>
</dbReference>
<keyword evidence="2" id="KW-1185">Reference proteome</keyword>
<dbReference type="GO" id="GO:0009263">
    <property type="term" value="P:deoxyribonucleotide biosynthetic process"/>
    <property type="evidence" value="ECO:0007669"/>
    <property type="project" value="InterPro"/>
</dbReference>
<dbReference type="PANTHER" id="PTHR23409:SF21">
    <property type="entry name" value="CAPSID PROTEIN"/>
    <property type="match status" value="1"/>
</dbReference>
<dbReference type="FunCoup" id="G0MSM7">
    <property type="interactions" value="11"/>
</dbReference>
<evidence type="ECO:0000313" key="2">
    <source>
        <dbReference type="Proteomes" id="UP000008068"/>
    </source>
</evidence>
<reference evidence="2" key="1">
    <citation type="submission" date="2011-07" db="EMBL/GenBank/DDBJ databases">
        <authorList>
            <consortium name="Caenorhabditis brenneri Sequencing and Analysis Consortium"/>
            <person name="Wilson R.K."/>
        </authorList>
    </citation>
    <scope>NUCLEOTIDE SEQUENCE [LARGE SCALE GENOMIC DNA]</scope>
    <source>
        <strain evidence="2">PB2801</strain>
    </source>
</reference>
<dbReference type="STRING" id="135651.G0MSM7"/>
<gene>
    <name evidence="1" type="ORF">CAEBREN_10409</name>
</gene>
<dbReference type="AlphaFoldDB" id="G0MSM7"/>
<dbReference type="eggNOG" id="ENOG502R501">
    <property type="taxonomic scope" value="Eukaryota"/>
</dbReference>
<dbReference type="EMBL" id="GL379810">
    <property type="protein sequence ID" value="EGT43153.1"/>
    <property type="molecule type" value="Genomic_DNA"/>
</dbReference>
<dbReference type="GO" id="GO:0004748">
    <property type="term" value="F:ribonucleoside-diphosphate reductase activity, thioredoxin disulfide as acceptor"/>
    <property type="evidence" value="ECO:0007669"/>
    <property type="project" value="TreeGrafter"/>
</dbReference>
<dbReference type="PANTHER" id="PTHR23409">
    <property type="entry name" value="RIBONUCLEOSIDE-DIPHOSPHATE REDUCTASE SMALL CHAIN"/>
    <property type="match status" value="1"/>
</dbReference>
<protein>
    <submittedName>
        <fullName evidence="1">Uncharacterized protein</fullName>
    </submittedName>
</protein>
<accession>G0MSM7</accession>
<organism evidence="2">
    <name type="scientific">Caenorhabditis brenneri</name>
    <name type="common">Nematode worm</name>
    <dbReference type="NCBI Taxonomy" id="135651"/>
    <lineage>
        <taxon>Eukaryota</taxon>
        <taxon>Metazoa</taxon>
        <taxon>Ecdysozoa</taxon>
        <taxon>Nematoda</taxon>
        <taxon>Chromadorea</taxon>
        <taxon>Rhabditida</taxon>
        <taxon>Rhabditina</taxon>
        <taxon>Rhabditomorpha</taxon>
        <taxon>Rhabditoidea</taxon>
        <taxon>Rhabditidae</taxon>
        <taxon>Peloderinae</taxon>
        <taxon>Caenorhabditis</taxon>
    </lineage>
</organism>
<name>G0MSM7_CAEBE</name>
<dbReference type="Proteomes" id="UP000008068">
    <property type="component" value="Unassembled WGS sequence"/>
</dbReference>
<dbReference type="OrthoDB" id="5870771at2759"/>
<dbReference type="OMA" id="ASERNFM"/>
<dbReference type="InParanoid" id="G0MSM7"/>
<sequence>MPGTQTCIQNSRWTVVNLKNAFQPEGPWEFVLTNNSRSYLNLKRTYLVYTFDITDPDGNTIAMPAITDNSMMYAPINNIAHSIVRNFTLHINSQLAYHNSSNYAYKAYFESLLMYGQEIKDSTLTAAGFYFDKEIGTRDGEGFRKRCGTGRAQVAANISIDLMNQERVLLNGCNVKLTAYPNKSEFLIEAYNFGNQKFKFNVRDVYALVNEFDLTDGLSNELEKEVLNHKMIQYPMISAQVRSFYIDPNRYDSPANTLFTSKMPRRIFLGLVSSEAYNGSFGTSPFDFKPFGLTDVHIDYCGQTLPGRPMDLDFENNKFIEAYVQLQETLGHTRNNFSCNSIDVGMFRNKGFTIFGFELSPVAMNNSIFELVRQTNVSVRLNFKTKTPNGGLYCIVYAEFDQILNLDPLRNPIIDSIV</sequence>
<proteinExistence type="predicted"/>